<dbReference type="Pfam" id="PF01252">
    <property type="entry name" value="Peptidase_A8"/>
    <property type="match status" value="1"/>
</dbReference>
<dbReference type="EMBL" id="SLZV01000002">
    <property type="protein sequence ID" value="TCS69885.1"/>
    <property type="molecule type" value="Genomic_DNA"/>
</dbReference>
<dbReference type="PRINTS" id="PR00781">
    <property type="entry name" value="LIPOSIGPTASE"/>
</dbReference>
<feature type="transmembrane region" description="Helical" evidence="9">
    <location>
        <begin position="127"/>
        <end position="149"/>
    </location>
</feature>
<organism evidence="12 13">
    <name type="scientific">Faecalimonas umbilicata</name>
    <dbReference type="NCBI Taxonomy" id="1912855"/>
    <lineage>
        <taxon>Bacteria</taxon>
        <taxon>Bacillati</taxon>
        <taxon>Bacillota</taxon>
        <taxon>Clostridia</taxon>
        <taxon>Lachnospirales</taxon>
        <taxon>Lachnospiraceae</taxon>
        <taxon>Faecalimonas</taxon>
    </lineage>
</organism>
<feature type="transmembrane region" description="Helical" evidence="9">
    <location>
        <begin position="59"/>
        <end position="80"/>
    </location>
</feature>
<dbReference type="PANTHER" id="PTHR33695:SF1">
    <property type="entry name" value="LIPOPROTEIN SIGNAL PEPTIDASE"/>
    <property type="match status" value="1"/>
</dbReference>
<comment type="catalytic activity">
    <reaction evidence="9">
        <text>Release of signal peptides from bacterial membrane prolipoproteins. Hydrolyzes -Xaa-Yaa-Zaa-|-(S,diacylglyceryl)Cys-, in which Xaa is hydrophobic (preferably Leu), and Yaa (Ala or Ser) and Zaa (Gly or Ala) have small, neutral side chains.</text>
        <dbReference type="EC" id="3.4.23.36"/>
    </reaction>
</comment>
<keyword evidence="7 9" id="KW-1133">Transmembrane helix</keyword>
<proteinExistence type="inferred from homology"/>
<keyword evidence="5 9" id="KW-0064">Aspartyl protease</keyword>
<evidence type="ECO:0000313" key="13">
    <source>
        <dbReference type="Proteomes" id="UP000294613"/>
    </source>
</evidence>
<evidence type="ECO:0000256" key="5">
    <source>
        <dbReference type="ARBA" id="ARBA00022750"/>
    </source>
</evidence>
<keyword evidence="8 9" id="KW-0472">Membrane</keyword>
<dbReference type="InterPro" id="IPR001872">
    <property type="entry name" value="Peptidase_A8"/>
</dbReference>
<evidence type="ECO:0000256" key="2">
    <source>
        <dbReference type="ARBA" id="ARBA00022475"/>
    </source>
</evidence>
<name>A0A4R3JRV8_9FIRM</name>
<comment type="caution">
    <text evidence="9">Lacks conserved residue(s) required for the propagation of feature annotation.</text>
</comment>
<dbReference type="NCBIfam" id="TIGR00077">
    <property type="entry name" value="lspA"/>
    <property type="match status" value="1"/>
</dbReference>
<dbReference type="GO" id="GO:0005886">
    <property type="term" value="C:plasma membrane"/>
    <property type="evidence" value="ECO:0007669"/>
    <property type="project" value="UniProtKB-SubCell"/>
</dbReference>
<feature type="active site" evidence="9">
    <location>
        <position position="113"/>
    </location>
</feature>
<evidence type="ECO:0000256" key="6">
    <source>
        <dbReference type="ARBA" id="ARBA00022801"/>
    </source>
</evidence>
<keyword evidence="4 9" id="KW-0812">Transmembrane</keyword>
<reference evidence="12 13" key="2">
    <citation type="submission" date="2019-03" db="EMBL/GenBank/DDBJ databases">
        <title>Genomic Encyclopedia of Type Strains, Phase IV (KMG-IV): sequencing the most valuable type-strain genomes for metagenomic binning, comparative biology and taxonomic classification.</title>
        <authorList>
            <person name="Goeker M."/>
        </authorList>
    </citation>
    <scope>NUCLEOTIDE SEQUENCE [LARGE SCALE GENOMIC DNA]</scope>
    <source>
        <strain evidence="12 13">DSM 103426</strain>
    </source>
</reference>
<dbReference type="AlphaFoldDB" id="A0A4R3JRV8"/>
<dbReference type="Proteomes" id="UP000294613">
    <property type="component" value="Unassembled WGS sequence"/>
</dbReference>
<comment type="function">
    <text evidence="9">This protein specifically catalyzes the removal of signal peptides from prolipoproteins.</text>
</comment>
<evidence type="ECO:0000256" key="10">
    <source>
        <dbReference type="RuleBase" id="RU004181"/>
    </source>
</evidence>
<evidence type="ECO:0000256" key="9">
    <source>
        <dbReference type="HAMAP-Rule" id="MF_00161"/>
    </source>
</evidence>
<evidence type="ECO:0000256" key="3">
    <source>
        <dbReference type="ARBA" id="ARBA00022670"/>
    </source>
</evidence>
<evidence type="ECO:0000256" key="7">
    <source>
        <dbReference type="ARBA" id="ARBA00022989"/>
    </source>
</evidence>
<keyword evidence="14" id="KW-1185">Reference proteome</keyword>
<sequence length="152" mass="17430">MIYLLIAGSLLALDLGIKWYVENHFTETDIRKAAGGRILLRKSYNSGMAMNLLENKPGFVKWLTAGLGLFLLVYELCLLAKDGRTVEKTGWALVLGGACSNLYDRFRRKYVVDYFSFRCRWKKIQNIVFNLGDLFIFTGSILVVFAQIFRKK</sequence>
<comment type="subcellular location">
    <subcellularLocation>
        <location evidence="9">Cell membrane</location>
        <topology evidence="9">Multi-pass membrane protein</topology>
    </subcellularLocation>
</comment>
<dbReference type="EMBL" id="BHEO01000008">
    <property type="protein sequence ID" value="GBU05327.1"/>
    <property type="molecule type" value="Genomic_DNA"/>
</dbReference>
<accession>A0A4R3JRV8</accession>
<keyword evidence="6 9" id="KW-0378">Hydrolase</keyword>
<reference evidence="11 14" key="1">
    <citation type="journal article" date="2018" name="Int. J. Syst. Evol. Microbiol.">
        <title>Draft Genome Sequence of Faecalimonas umbilicata JCM 30896T, an Acetate-Producing Bacterium Isolated from Human Feces.</title>
        <authorList>
            <person name="Sakamoto M."/>
            <person name="Ikeyama N."/>
            <person name="Yuki M."/>
            <person name="Ohkuma M."/>
        </authorList>
    </citation>
    <scope>NUCLEOTIDE SEQUENCE [LARGE SCALE GENOMIC DNA]</scope>
    <source>
        <strain evidence="11 14">EGH7</strain>
    </source>
</reference>
<comment type="caution">
    <text evidence="12">The sequence shown here is derived from an EMBL/GenBank/DDBJ whole genome shotgun (WGS) entry which is preliminary data.</text>
</comment>
<evidence type="ECO:0000313" key="12">
    <source>
        <dbReference type="EMBL" id="TCS69885.1"/>
    </source>
</evidence>
<evidence type="ECO:0000256" key="4">
    <source>
        <dbReference type="ARBA" id="ARBA00022692"/>
    </source>
</evidence>
<dbReference type="GO" id="GO:0004190">
    <property type="term" value="F:aspartic-type endopeptidase activity"/>
    <property type="evidence" value="ECO:0007669"/>
    <property type="project" value="UniProtKB-UniRule"/>
</dbReference>
<dbReference type="HAMAP" id="MF_00161">
    <property type="entry name" value="LspA"/>
    <property type="match status" value="1"/>
</dbReference>
<gene>
    <name evidence="9" type="primary">lspA</name>
    <name evidence="12" type="ORF">EDD74_10252</name>
    <name evidence="11" type="ORF">FAEUMB_18680</name>
</gene>
<evidence type="ECO:0000256" key="1">
    <source>
        <dbReference type="ARBA" id="ARBA00006139"/>
    </source>
</evidence>
<comment type="pathway">
    <text evidence="9">Protein modification; lipoprotein biosynthesis (signal peptide cleavage).</text>
</comment>
<feature type="active site" evidence="9">
    <location>
        <position position="133"/>
    </location>
</feature>
<comment type="similarity">
    <text evidence="1 9 10">Belongs to the peptidase A8 family.</text>
</comment>
<keyword evidence="2 9" id="KW-1003">Cell membrane</keyword>
<dbReference type="EC" id="3.4.23.36" evidence="9"/>
<dbReference type="PANTHER" id="PTHR33695">
    <property type="entry name" value="LIPOPROTEIN SIGNAL PEPTIDASE"/>
    <property type="match status" value="1"/>
</dbReference>
<protein>
    <recommendedName>
        <fullName evidence="9">Lipoprotein signal peptidase</fullName>
        <ecNumber evidence="9">3.4.23.36</ecNumber>
    </recommendedName>
    <alternativeName>
        <fullName evidence="9">Prolipoprotein signal peptidase</fullName>
    </alternativeName>
    <alternativeName>
        <fullName evidence="9">Signal peptidase II</fullName>
        <shortName evidence="9">SPase II</shortName>
    </alternativeName>
</protein>
<evidence type="ECO:0000313" key="11">
    <source>
        <dbReference type="EMBL" id="GBU05327.1"/>
    </source>
</evidence>
<evidence type="ECO:0000313" key="14">
    <source>
        <dbReference type="Proteomes" id="UP000702954"/>
    </source>
</evidence>
<evidence type="ECO:0000256" key="8">
    <source>
        <dbReference type="ARBA" id="ARBA00023136"/>
    </source>
</evidence>
<keyword evidence="3 9" id="KW-0645">Protease</keyword>
<dbReference type="GO" id="GO:0006508">
    <property type="term" value="P:proteolysis"/>
    <property type="evidence" value="ECO:0007669"/>
    <property type="project" value="UniProtKB-KW"/>
</dbReference>
<dbReference type="Proteomes" id="UP000702954">
    <property type="component" value="Unassembled WGS sequence"/>
</dbReference>